<dbReference type="RefSeq" id="WP_010409068.1">
    <property type="nucleotide sequence ID" value="NZ_CAUUIR010000087.1"/>
</dbReference>
<dbReference type="Proteomes" id="UP000037029">
    <property type="component" value="Plasmid pses220"/>
</dbReference>
<reference evidence="3 9" key="4">
    <citation type="submission" date="2018-10" db="EMBL/GenBank/DDBJ databases">
        <title>Characterization and genome analysis of a novel bacterium Sphingobium yanoikuyae SJTF8 capable of degrading PAHs.</title>
        <authorList>
            <person name="Yin C."/>
            <person name="Xiong W."/>
            <person name="Liang R."/>
        </authorList>
    </citation>
    <scope>NUCLEOTIDE SEQUENCE [LARGE SCALE GENOMIC DNA]</scope>
    <source>
        <strain evidence="3 9">SJTF8</strain>
        <plasmid evidence="3">pF1</plasmid>
        <plasmid evidence="9">pf1</plasmid>
    </source>
</reference>
<evidence type="ECO:0000256" key="1">
    <source>
        <dbReference type="SAM" id="Coils"/>
    </source>
</evidence>
<dbReference type="eggNOG" id="ENOG5032SY4">
    <property type="taxonomic scope" value="Bacteria"/>
</dbReference>
<accession>A0A084E9M6</accession>
<evidence type="ECO:0000313" key="4">
    <source>
        <dbReference type="EMBL" id="KEZ14668.1"/>
    </source>
</evidence>
<evidence type="ECO:0000313" key="5">
    <source>
        <dbReference type="EMBL" id="OAH40994.1"/>
    </source>
</evidence>
<evidence type="ECO:0000313" key="8">
    <source>
        <dbReference type="Proteomes" id="UP000077262"/>
    </source>
</evidence>
<evidence type="ECO:0000313" key="2">
    <source>
        <dbReference type="EMBL" id="ATP21797.1"/>
    </source>
</evidence>
<dbReference type="AlphaFoldDB" id="A0A084E9M6"/>
<evidence type="ECO:0000313" key="6">
    <source>
        <dbReference type="Proteomes" id="UP000028534"/>
    </source>
</evidence>
<dbReference type="Proteomes" id="UP000280708">
    <property type="component" value="Plasmid pF1"/>
</dbReference>
<reference evidence="4 6" key="1">
    <citation type="submission" date="2014-03" db="EMBL/GenBank/DDBJ databases">
        <title>Genome sequence of Sphingobium yanoikuyae B1.</title>
        <authorList>
            <person name="Gan H.M."/>
            <person name="Gan H.Y."/>
            <person name="Savka M.A."/>
        </authorList>
    </citation>
    <scope>NUCLEOTIDE SEQUENCE [LARGE SCALE GENOMIC DNA]</scope>
    <source>
        <strain evidence="4 6">B1</strain>
    </source>
</reference>
<dbReference type="OrthoDB" id="7472701at2"/>
<dbReference type="STRING" id="13690.AX777_22750"/>
<reference evidence="5 8" key="2">
    <citation type="submission" date="2016-02" db="EMBL/GenBank/DDBJ databases">
        <authorList>
            <person name="Wen L."/>
            <person name="He K."/>
            <person name="Yang H."/>
        </authorList>
    </citation>
    <scope>NUCLEOTIDE SEQUENCE [LARGE SCALE GENOMIC DNA]</scope>
    <source>
        <strain evidence="5 8">CD09_2</strain>
    </source>
</reference>
<reference evidence="2 7" key="3">
    <citation type="submission" date="2017-04" db="EMBL/GenBank/DDBJ databases">
        <title>Characterization, genome and methylation analysis of a phthalic acid esters degrading strain Sphingobium yanoikuyae SHJ.</title>
        <authorList>
            <person name="Feng L."/>
        </authorList>
    </citation>
    <scope>NUCLEOTIDE SEQUENCE [LARGE SCALE GENOMIC DNA]</scope>
    <source>
        <strain evidence="2 7">SHJ</strain>
        <plasmid evidence="7">Plasmid pses220</plasmid>
        <plasmid evidence="2">pSES220</plasmid>
    </source>
</reference>
<dbReference type="Proteomes" id="UP000028534">
    <property type="component" value="Unassembled WGS sequence"/>
</dbReference>
<evidence type="ECO:0000313" key="7">
    <source>
        <dbReference type="Proteomes" id="UP000037029"/>
    </source>
</evidence>
<evidence type="ECO:0000313" key="3">
    <source>
        <dbReference type="EMBL" id="AYO75807.1"/>
    </source>
</evidence>
<gene>
    <name evidence="5" type="ORF">AX777_22750</name>
    <name evidence="2" type="ORF">BV87_25355</name>
    <name evidence="4" type="ORF">CP98_04764</name>
    <name evidence="3" type="ORF">EBF16_02225</name>
</gene>
<keyword evidence="1" id="KW-0175">Coiled coil</keyword>
<dbReference type="PATRIC" id="fig|13690.10.peg.4912"/>
<geneLocation type="plasmid" evidence="9">
    <name>pf1</name>
</geneLocation>
<sequence>MTTKANPPRKSQATVALLDAYNRLRDGKGTATNGKLSITNVAREAGVSRATAYRCSKLLALFDEAPKPPKAKPQSTSGKAELRNVINQLLNRIIMLEAALEAKDAELRQLRSMLPKPRPADS</sequence>
<dbReference type="EMBL" id="LSTR01000062">
    <property type="protein sequence ID" value="OAH40994.1"/>
    <property type="molecule type" value="Genomic_DNA"/>
</dbReference>
<geneLocation type="plasmid" evidence="7">
    <name>pses220</name>
</geneLocation>
<dbReference type="Gene3D" id="1.10.10.60">
    <property type="entry name" value="Homeodomain-like"/>
    <property type="match status" value="1"/>
</dbReference>
<dbReference type="Proteomes" id="UP000077262">
    <property type="component" value="Unassembled WGS sequence"/>
</dbReference>
<evidence type="ECO:0000313" key="9">
    <source>
        <dbReference type="Proteomes" id="UP000280708"/>
    </source>
</evidence>
<feature type="coiled-coil region" evidence="1">
    <location>
        <begin position="79"/>
        <end position="113"/>
    </location>
</feature>
<dbReference type="EMBL" id="CP033227">
    <property type="protein sequence ID" value="AYO75807.1"/>
    <property type="molecule type" value="Genomic_DNA"/>
</dbReference>
<geneLocation type="plasmid" evidence="2">
    <name>pSES220</name>
</geneLocation>
<dbReference type="EMBL" id="CP020926">
    <property type="protein sequence ID" value="ATP21797.1"/>
    <property type="molecule type" value="Genomic_DNA"/>
</dbReference>
<protein>
    <submittedName>
        <fullName evidence="4">Uncharacterized protein</fullName>
    </submittedName>
</protein>
<proteinExistence type="predicted"/>
<organism evidence="4 6">
    <name type="scientific">Sphingobium yanoikuyae</name>
    <name type="common">Sphingomonas yanoikuyae</name>
    <dbReference type="NCBI Taxonomy" id="13690"/>
    <lineage>
        <taxon>Bacteria</taxon>
        <taxon>Pseudomonadati</taxon>
        <taxon>Pseudomonadota</taxon>
        <taxon>Alphaproteobacteria</taxon>
        <taxon>Sphingomonadales</taxon>
        <taxon>Sphingomonadaceae</taxon>
        <taxon>Sphingobium</taxon>
    </lineage>
</organism>
<name>A0A084E9M6_SPHYA</name>
<keyword evidence="2" id="KW-0614">Plasmid</keyword>
<dbReference type="EMBL" id="JGVR01000049">
    <property type="protein sequence ID" value="KEZ14668.1"/>
    <property type="molecule type" value="Genomic_DNA"/>
</dbReference>
<geneLocation type="plasmid" evidence="3">
    <name>pF1</name>
</geneLocation>